<dbReference type="InterPro" id="IPR026065">
    <property type="entry name" value="FAM60A"/>
</dbReference>
<evidence type="ECO:0000313" key="3">
    <source>
        <dbReference type="Proteomes" id="UP001476798"/>
    </source>
</evidence>
<dbReference type="Pfam" id="PF15396">
    <property type="entry name" value="FAM60A"/>
    <property type="match status" value="1"/>
</dbReference>
<dbReference type="EMBL" id="JAHRIO010030004">
    <property type="protein sequence ID" value="MEQ2167092.1"/>
    <property type="molecule type" value="Genomic_DNA"/>
</dbReference>
<dbReference type="InterPro" id="IPR004012">
    <property type="entry name" value="Run_dom"/>
</dbReference>
<dbReference type="PANTHER" id="PTHR46070">
    <property type="entry name" value="PINSTRIPE, ISOFORM A"/>
    <property type="match status" value="1"/>
</dbReference>
<evidence type="ECO:0000259" key="1">
    <source>
        <dbReference type="PROSITE" id="PS50826"/>
    </source>
</evidence>
<feature type="domain" description="RUN" evidence="1">
    <location>
        <begin position="94"/>
        <end position="279"/>
    </location>
</feature>
<keyword evidence="3" id="KW-1185">Reference proteome</keyword>
<dbReference type="InterPro" id="IPR037213">
    <property type="entry name" value="Run_dom_sf"/>
</dbReference>
<organism evidence="2 3">
    <name type="scientific">Goodea atripinnis</name>
    <dbReference type="NCBI Taxonomy" id="208336"/>
    <lineage>
        <taxon>Eukaryota</taxon>
        <taxon>Metazoa</taxon>
        <taxon>Chordata</taxon>
        <taxon>Craniata</taxon>
        <taxon>Vertebrata</taxon>
        <taxon>Euteleostomi</taxon>
        <taxon>Actinopterygii</taxon>
        <taxon>Neopterygii</taxon>
        <taxon>Teleostei</taxon>
        <taxon>Neoteleostei</taxon>
        <taxon>Acanthomorphata</taxon>
        <taxon>Ovalentaria</taxon>
        <taxon>Atherinomorphae</taxon>
        <taxon>Cyprinodontiformes</taxon>
        <taxon>Goodeidae</taxon>
        <taxon>Goodea</taxon>
    </lineage>
</organism>
<dbReference type="SMART" id="SM00593">
    <property type="entry name" value="RUN"/>
    <property type="match status" value="1"/>
</dbReference>
<protein>
    <recommendedName>
        <fullName evidence="1">RUN domain-containing protein</fullName>
    </recommendedName>
</protein>
<proteinExistence type="predicted"/>
<dbReference type="Pfam" id="PF02759">
    <property type="entry name" value="RUN"/>
    <property type="match status" value="1"/>
</dbReference>
<dbReference type="Gene3D" id="1.20.58.900">
    <property type="match status" value="1"/>
</dbReference>
<evidence type="ECO:0000313" key="2">
    <source>
        <dbReference type="EMBL" id="MEQ2167092.1"/>
    </source>
</evidence>
<dbReference type="PANTHER" id="PTHR46070:SF2">
    <property type="entry name" value="DENN DOMAIN-CONTAINING PROTEIN 5A"/>
    <property type="match status" value="1"/>
</dbReference>
<gene>
    <name evidence="2" type="ORF">GOODEAATRI_000648</name>
</gene>
<name>A0ABV0N6R9_9TELE</name>
<dbReference type="Gene3D" id="2.60.60.20">
    <property type="entry name" value="PLAT/LH2 domain"/>
    <property type="match status" value="1"/>
</dbReference>
<comment type="caution">
    <text evidence="2">The sequence shown here is derived from an EMBL/GenBank/DDBJ whole genome shotgun (WGS) entry which is preliminary data.</text>
</comment>
<accession>A0ABV0N6R9</accession>
<dbReference type="PROSITE" id="PS50826">
    <property type="entry name" value="RUN"/>
    <property type="match status" value="1"/>
</dbReference>
<reference evidence="2 3" key="1">
    <citation type="submission" date="2021-06" db="EMBL/GenBank/DDBJ databases">
        <authorList>
            <person name="Palmer J.M."/>
        </authorList>
    </citation>
    <scope>NUCLEOTIDE SEQUENCE [LARGE SCALE GENOMIC DNA]</scope>
    <source>
        <strain evidence="2 3">GA_2019</strain>
        <tissue evidence="2">Muscle</tissue>
    </source>
</reference>
<sequence length="390" mass="44304">MRRSSSFTTCCPLMPSITFVSPTYSQPSVSAASKLDLFVFFWFELPEHFPSLLLPVIPYHVVIVPSKKLGGSMFTANPWVCVSGELSETGVLQVPRNTLEVTFEVCVYSCIRDGLLWVVVTKIRSVPRWVTITQDFMPSGLWSVLWSATRSRGTLTSQIQEGVGEAINGIVKHFHKPEKEQREATQDENWQTRVRHFCRFMRAINSTSRNIGKDGKFQMLICLGARDHLLHHWIALLADCPITSQMYEDTALIKDRSLVNSLIRVLQTLQEFNITLEASVLFFFADSGQVAYGTSSSNGGLLPLTCPRFPAHSLRLPSFMFFEEYEKTVAIGRVQEFPRLAPTNKFRMFGFHKSKIYRSNDGCCICKTKSSSSRFTDSSRYEETFRMCFG</sequence>
<dbReference type="InterPro" id="IPR047278">
    <property type="entry name" value="DEN5A/B"/>
</dbReference>
<dbReference type="Proteomes" id="UP001476798">
    <property type="component" value="Unassembled WGS sequence"/>
</dbReference>
<dbReference type="SUPFAM" id="SSF140741">
    <property type="entry name" value="RUN domain-like"/>
    <property type="match status" value="1"/>
</dbReference>